<dbReference type="SUPFAM" id="SSF58104">
    <property type="entry name" value="Methyl-accepting chemotaxis protein (MCP) signaling domain"/>
    <property type="match status" value="1"/>
</dbReference>
<dbReference type="Proteomes" id="UP001596105">
    <property type="component" value="Unassembled WGS sequence"/>
</dbReference>
<dbReference type="SMART" id="SM00283">
    <property type="entry name" value="MA"/>
    <property type="match status" value="1"/>
</dbReference>
<sequence length="486" mass="53740">MLRFIRSSMYRQVVNELERFAVGDFTGNNGFRAVGGKLIHTLRRTARSLNSLIRIVDRSSKDLHRKMNDISTKSAAVAEQVHAVTETIREMADGMQDASDHVFAISEEVNRIGGYIKGVKNGNTELVGSAEQFAREVSLTRTEILEATGQMKTISQENAAAQAKMKQLEQALGQITGMSRLIGEISDQTQLLALNANIEAAHAGEFGKGFAIVAGEISRLAEQTRTKTQEIHAAIGLVESSAGELDGSIGRMQTTVERGATAMQAAADKSDAVSSFLIGMLDRINEMDGQLEGISESAQSVTDAVNLTSAMIQETAAGSEEVLASAEVQLSHIREINDDLIEATHNSLSLRSVVSQFKLPPKDQSHPLQKELDTWVAGAIGIRAIMVSMVESRDPEEIREWYRKKTVQEEKHSHQFLELERKTRTERDKLNLRLLRDAWAAFSEAKERNAKWMLEEAYDNAHEGLTTLGRQRFKTVMDAVDEWIDG</sequence>
<keyword evidence="1 2" id="KW-0807">Transducer</keyword>
<dbReference type="PROSITE" id="PS50111">
    <property type="entry name" value="CHEMOTAXIS_TRANSDUC_2"/>
    <property type="match status" value="1"/>
</dbReference>
<dbReference type="InterPro" id="IPR004089">
    <property type="entry name" value="MCPsignal_dom"/>
</dbReference>
<dbReference type="PANTHER" id="PTHR32089:SF112">
    <property type="entry name" value="LYSOZYME-LIKE PROTEIN-RELATED"/>
    <property type="match status" value="1"/>
</dbReference>
<proteinExistence type="predicted"/>
<gene>
    <name evidence="5" type="ORF">ACFPPD_12790</name>
</gene>
<evidence type="ECO:0000313" key="6">
    <source>
        <dbReference type="Proteomes" id="UP001596105"/>
    </source>
</evidence>
<name>A0ABW0LUR1_9BACL</name>
<accession>A0ABW0LUR1</accession>
<dbReference type="Gene3D" id="1.10.287.950">
    <property type="entry name" value="Methyl-accepting chemotaxis protein"/>
    <property type="match status" value="1"/>
</dbReference>
<protein>
    <submittedName>
        <fullName evidence="5">Methyl-accepting chemotaxis protein</fullName>
    </submittedName>
</protein>
<organism evidence="5 6">
    <name type="scientific">Cohnella suwonensis</name>
    <dbReference type="NCBI Taxonomy" id="696072"/>
    <lineage>
        <taxon>Bacteria</taxon>
        <taxon>Bacillati</taxon>
        <taxon>Bacillota</taxon>
        <taxon>Bacilli</taxon>
        <taxon>Bacillales</taxon>
        <taxon>Paenibacillaceae</taxon>
        <taxon>Cohnella</taxon>
    </lineage>
</organism>
<dbReference type="Pfam" id="PF00015">
    <property type="entry name" value="MCPsignal"/>
    <property type="match status" value="1"/>
</dbReference>
<comment type="caution">
    <text evidence="5">The sequence shown here is derived from an EMBL/GenBank/DDBJ whole genome shotgun (WGS) entry which is preliminary data.</text>
</comment>
<evidence type="ECO:0000256" key="1">
    <source>
        <dbReference type="ARBA" id="ARBA00023224"/>
    </source>
</evidence>
<keyword evidence="6" id="KW-1185">Reference proteome</keyword>
<evidence type="ECO:0000259" key="4">
    <source>
        <dbReference type="PROSITE" id="PS50111"/>
    </source>
</evidence>
<evidence type="ECO:0000313" key="5">
    <source>
        <dbReference type="EMBL" id="MFC5469603.1"/>
    </source>
</evidence>
<keyword evidence="3" id="KW-0175">Coiled coil</keyword>
<evidence type="ECO:0000256" key="2">
    <source>
        <dbReference type="PROSITE-ProRule" id="PRU00284"/>
    </source>
</evidence>
<dbReference type="EMBL" id="JBHSMH010000041">
    <property type="protein sequence ID" value="MFC5469603.1"/>
    <property type="molecule type" value="Genomic_DNA"/>
</dbReference>
<dbReference type="PANTHER" id="PTHR32089">
    <property type="entry name" value="METHYL-ACCEPTING CHEMOTAXIS PROTEIN MCPB"/>
    <property type="match status" value="1"/>
</dbReference>
<feature type="coiled-coil region" evidence="3">
    <location>
        <begin position="151"/>
        <end position="178"/>
    </location>
</feature>
<dbReference type="RefSeq" id="WP_209745072.1">
    <property type="nucleotide sequence ID" value="NZ_JBHSMH010000041.1"/>
</dbReference>
<reference evidence="6" key="1">
    <citation type="journal article" date="2019" name="Int. J. Syst. Evol. Microbiol.">
        <title>The Global Catalogue of Microorganisms (GCM) 10K type strain sequencing project: providing services to taxonomists for standard genome sequencing and annotation.</title>
        <authorList>
            <consortium name="The Broad Institute Genomics Platform"/>
            <consortium name="The Broad Institute Genome Sequencing Center for Infectious Disease"/>
            <person name="Wu L."/>
            <person name="Ma J."/>
        </authorList>
    </citation>
    <scope>NUCLEOTIDE SEQUENCE [LARGE SCALE GENOMIC DNA]</scope>
    <source>
        <strain evidence="6">CCUG 57113</strain>
    </source>
</reference>
<evidence type="ECO:0000256" key="3">
    <source>
        <dbReference type="SAM" id="Coils"/>
    </source>
</evidence>
<feature type="domain" description="Methyl-accepting transducer" evidence="4">
    <location>
        <begin position="73"/>
        <end position="323"/>
    </location>
</feature>